<dbReference type="Gene3D" id="2.80.10.50">
    <property type="match status" value="1"/>
</dbReference>
<feature type="chain" id="PRO_5042230265" evidence="1">
    <location>
        <begin position="21"/>
        <end position="201"/>
    </location>
</feature>
<evidence type="ECO:0000313" key="3">
    <source>
        <dbReference type="Proteomes" id="UP001194580"/>
    </source>
</evidence>
<reference evidence="2" key="1">
    <citation type="journal article" date="2020" name="Fungal Divers.">
        <title>Resolving the Mortierellaceae phylogeny through synthesis of multi-gene phylogenetics and phylogenomics.</title>
        <authorList>
            <person name="Vandepol N."/>
            <person name="Liber J."/>
            <person name="Desiro A."/>
            <person name="Na H."/>
            <person name="Kennedy M."/>
            <person name="Barry K."/>
            <person name="Grigoriev I.V."/>
            <person name="Miller A.N."/>
            <person name="O'Donnell K."/>
            <person name="Stajich J.E."/>
            <person name="Bonito G."/>
        </authorList>
    </citation>
    <scope>NUCLEOTIDE SEQUENCE</scope>
    <source>
        <strain evidence="2">NRRL 28262</strain>
    </source>
</reference>
<dbReference type="AlphaFoldDB" id="A0AAD4DH01"/>
<dbReference type="EMBL" id="JAAAIL010000232">
    <property type="protein sequence ID" value="KAG0277961.1"/>
    <property type="molecule type" value="Genomic_DNA"/>
</dbReference>
<evidence type="ECO:0000313" key="2">
    <source>
        <dbReference type="EMBL" id="KAG0277961.1"/>
    </source>
</evidence>
<proteinExistence type="predicted"/>
<sequence length="201" mass="23361">MLRTLSSLLLAFITFQVVVARTIKSGTYLIQDVKGAFLGIGPVPDVNPLPDTPVRLFEQDSRFVQRWLVKEQNGAFAISMGHGRPDDYKIVPKGDFVIVTTEKNTDVWSLESSDEKEVVIRSPYSDLVFTTDNDHFQLTLQPDQGLAEQRFRFIRIERDVYDPIVIDQDPYRSNRMDHELYRLNRFYNQDSWQRTPSCEKL</sequence>
<name>A0AAD4DH01_9FUNG</name>
<protein>
    <submittedName>
        <fullName evidence="2">Uncharacterized protein</fullName>
    </submittedName>
</protein>
<gene>
    <name evidence="2" type="ORF">BGZ95_005010</name>
</gene>
<dbReference type="CDD" id="cd23714">
    <property type="entry name" value="beta-trefoil_Ricin_MtaL"/>
    <property type="match status" value="1"/>
</dbReference>
<accession>A0AAD4DH01</accession>
<evidence type="ECO:0000256" key="1">
    <source>
        <dbReference type="SAM" id="SignalP"/>
    </source>
</evidence>
<dbReference type="Proteomes" id="UP001194580">
    <property type="component" value="Unassembled WGS sequence"/>
</dbReference>
<feature type="signal peptide" evidence="1">
    <location>
        <begin position="1"/>
        <end position="20"/>
    </location>
</feature>
<keyword evidence="3" id="KW-1185">Reference proteome</keyword>
<comment type="caution">
    <text evidence="2">The sequence shown here is derived from an EMBL/GenBank/DDBJ whole genome shotgun (WGS) entry which is preliminary data.</text>
</comment>
<organism evidence="2 3">
    <name type="scientific">Linnemannia exigua</name>
    <dbReference type="NCBI Taxonomy" id="604196"/>
    <lineage>
        <taxon>Eukaryota</taxon>
        <taxon>Fungi</taxon>
        <taxon>Fungi incertae sedis</taxon>
        <taxon>Mucoromycota</taxon>
        <taxon>Mortierellomycotina</taxon>
        <taxon>Mortierellomycetes</taxon>
        <taxon>Mortierellales</taxon>
        <taxon>Mortierellaceae</taxon>
        <taxon>Linnemannia</taxon>
    </lineage>
</organism>
<keyword evidence="1" id="KW-0732">Signal</keyword>